<organism evidence="1">
    <name type="scientific">candidate division WOR-3 bacterium</name>
    <dbReference type="NCBI Taxonomy" id="2052148"/>
    <lineage>
        <taxon>Bacteria</taxon>
        <taxon>Bacteria division WOR-3</taxon>
    </lineage>
</organism>
<name>A0A7C0ZE10_UNCW3</name>
<accession>A0A7C0ZE10</accession>
<evidence type="ECO:0008006" key="2">
    <source>
        <dbReference type="Google" id="ProtNLM"/>
    </source>
</evidence>
<protein>
    <recommendedName>
        <fullName evidence="2">Outer membrane protein beta-barrel domain-containing protein</fullName>
    </recommendedName>
</protein>
<sequence>MRWLYLVILTGFTIFAQEATVISQPVNPNRVFSTPTVEVLNSLDMLVSGGSVVGLEEEQYFLGNIYAGFGNLMELEISTSNFVDALKKKSATLPASSFKMSFLPSSSAFGLSMLVKKTLWNERTLGTYKYYTRFSDVFLILGYKKEFFSINIGLNIHDMRIKTYSYTSGVTSDEMKKEEYGVFGNLLIRANEKTYAMLEVTPASRVSFPSDGSISPDDIEKVYAVTLGGRYFFTYFLSLDAGVLYRSDFRGPADAVINVILNLAVPLGKAIQK</sequence>
<dbReference type="AlphaFoldDB" id="A0A7C0ZE10"/>
<proteinExistence type="predicted"/>
<evidence type="ECO:0000313" key="1">
    <source>
        <dbReference type="EMBL" id="HDI83419.1"/>
    </source>
</evidence>
<gene>
    <name evidence="1" type="ORF">ENF18_06470</name>
</gene>
<reference evidence="1" key="1">
    <citation type="journal article" date="2020" name="mSystems">
        <title>Genome- and Community-Level Interaction Insights into Carbon Utilization and Element Cycling Functions of Hydrothermarchaeota in Hydrothermal Sediment.</title>
        <authorList>
            <person name="Zhou Z."/>
            <person name="Liu Y."/>
            <person name="Xu W."/>
            <person name="Pan J."/>
            <person name="Luo Z.H."/>
            <person name="Li M."/>
        </authorList>
    </citation>
    <scope>NUCLEOTIDE SEQUENCE [LARGE SCALE GENOMIC DNA]</scope>
    <source>
        <strain evidence="1">HyVt-102</strain>
    </source>
</reference>
<comment type="caution">
    <text evidence="1">The sequence shown here is derived from an EMBL/GenBank/DDBJ whole genome shotgun (WGS) entry which is preliminary data.</text>
</comment>
<dbReference type="EMBL" id="DQWE01000304">
    <property type="protein sequence ID" value="HDI83419.1"/>
    <property type="molecule type" value="Genomic_DNA"/>
</dbReference>
<dbReference type="Proteomes" id="UP000885847">
    <property type="component" value="Unassembled WGS sequence"/>
</dbReference>